<gene>
    <name evidence="2" type="ORF">BKA55DRAFT_201151</name>
</gene>
<comment type="caution">
    <text evidence="2">The sequence shown here is derived from an EMBL/GenBank/DDBJ whole genome shotgun (WGS) entry which is preliminary data.</text>
</comment>
<organism evidence="2 3">
    <name type="scientific">Fusarium redolens</name>
    <dbReference type="NCBI Taxonomy" id="48865"/>
    <lineage>
        <taxon>Eukaryota</taxon>
        <taxon>Fungi</taxon>
        <taxon>Dikarya</taxon>
        <taxon>Ascomycota</taxon>
        <taxon>Pezizomycotina</taxon>
        <taxon>Sordariomycetes</taxon>
        <taxon>Hypocreomycetidae</taxon>
        <taxon>Hypocreales</taxon>
        <taxon>Nectriaceae</taxon>
        <taxon>Fusarium</taxon>
        <taxon>Fusarium redolens species complex</taxon>
    </lineage>
</organism>
<accession>A0A9P9JMQ1</accession>
<name>A0A9P9JMQ1_FUSRE</name>
<evidence type="ECO:0000256" key="1">
    <source>
        <dbReference type="SAM" id="Phobius"/>
    </source>
</evidence>
<sequence>MGNSRLSVRIRSGSPVKPVSTCPLIRSFQLGRYSCSNDSLTLWALSTLVLVTPSFFLSLSSSISLNNKSKERLGSVGLFYSTRSTCLFLVLLQLSRFNCKLYLAD</sequence>
<evidence type="ECO:0000313" key="3">
    <source>
        <dbReference type="Proteomes" id="UP000720189"/>
    </source>
</evidence>
<dbReference type="Proteomes" id="UP000720189">
    <property type="component" value="Unassembled WGS sequence"/>
</dbReference>
<protein>
    <submittedName>
        <fullName evidence="2">Uncharacterized protein</fullName>
    </submittedName>
</protein>
<feature type="transmembrane region" description="Helical" evidence="1">
    <location>
        <begin position="73"/>
        <end position="94"/>
    </location>
</feature>
<keyword evidence="1" id="KW-1133">Transmembrane helix</keyword>
<keyword evidence="1" id="KW-0812">Transmembrane</keyword>
<dbReference type="GeneID" id="70215065"/>
<proteinExistence type="predicted"/>
<keyword evidence="1" id="KW-0472">Membrane</keyword>
<dbReference type="AlphaFoldDB" id="A0A9P9JMQ1"/>
<feature type="transmembrane region" description="Helical" evidence="1">
    <location>
        <begin position="40"/>
        <end position="61"/>
    </location>
</feature>
<keyword evidence="3" id="KW-1185">Reference proteome</keyword>
<reference evidence="2" key="1">
    <citation type="journal article" date="2021" name="Nat. Commun.">
        <title>Genetic determinants of endophytism in the Arabidopsis root mycobiome.</title>
        <authorList>
            <person name="Mesny F."/>
            <person name="Miyauchi S."/>
            <person name="Thiergart T."/>
            <person name="Pickel B."/>
            <person name="Atanasova L."/>
            <person name="Karlsson M."/>
            <person name="Huettel B."/>
            <person name="Barry K.W."/>
            <person name="Haridas S."/>
            <person name="Chen C."/>
            <person name="Bauer D."/>
            <person name="Andreopoulos W."/>
            <person name="Pangilinan J."/>
            <person name="LaButti K."/>
            <person name="Riley R."/>
            <person name="Lipzen A."/>
            <person name="Clum A."/>
            <person name="Drula E."/>
            <person name="Henrissat B."/>
            <person name="Kohler A."/>
            <person name="Grigoriev I.V."/>
            <person name="Martin F.M."/>
            <person name="Hacquard S."/>
        </authorList>
    </citation>
    <scope>NUCLEOTIDE SEQUENCE</scope>
    <source>
        <strain evidence="2">MPI-CAGE-AT-0023</strain>
    </source>
</reference>
<dbReference type="EMBL" id="JAGMUX010000022">
    <property type="protein sequence ID" value="KAH7230443.1"/>
    <property type="molecule type" value="Genomic_DNA"/>
</dbReference>
<dbReference type="RefSeq" id="XP_046043081.1">
    <property type="nucleotide sequence ID" value="XM_046185111.1"/>
</dbReference>
<evidence type="ECO:0000313" key="2">
    <source>
        <dbReference type="EMBL" id="KAH7230443.1"/>
    </source>
</evidence>